<dbReference type="PANTHER" id="PTHR42867">
    <property type="entry name" value="MEMBRANE PROTEIN-RELATED"/>
    <property type="match status" value="1"/>
</dbReference>
<evidence type="ECO:0000313" key="3">
    <source>
        <dbReference type="Proteomes" id="UP000623678"/>
    </source>
</evidence>
<evidence type="ECO:0000256" key="1">
    <source>
        <dbReference type="SAM" id="Phobius"/>
    </source>
</evidence>
<reference evidence="2" key="1">
    <citation type="submission" date="2020-08" db="EMBL/GenBank/DDBJ databases">
        <title>Genome public.</title>
        <authorList>
            <person name="Liu C."/>
            <person name="Sun Q."/>
        </authorList>
    </citation>
    <scope>NUCLEOTIDE SEQUENCE</scope>
    <source>
        <strain evidence="2">NSJ-64</strain>
    </source>
</reference>
<organism evidence="2 3">
    <name type="scientific">Youxingia wuxianensis</name>
    <dbReference type="NCBI Taxonomy" id="2763678"/>
    <lineage>
        <taxon>Bacteria</taxon>
        <taxon>Bacillati</taxon>
        <taxon>Bacillota</taxon>
        <taxon>Clostridia</taxon>
        <taxon>Eubacteriales</taxon>
        <taxon>Oscillospiraceae</taxon>
        <taxon>Youxingia</taxon>
    </lineage>
</organism>
<keyword evidence="3" id="KW-1185">Reference proteome</keyword>
<keyword evidence="1" id="KW-1133">Transmembrane helix</keyword>
<proteinExistence type="predicted"/>
<protein>
    <submittedName>
        <fullName evidence="2">DUF1385 domain-containing protein</fullName>
    </submittedName>
</protein>
<sequence>MTTIGGQALIEGIMMKGPRCSAMAVRKSDGEIETEVWDTGAPKWYSKVPIVRGIFTMISTLATGYKCLMRSADLSGMADEEEESKFEKWLNDHLGDKVTYLFNAIVTVLSLVIVIGLFMILPAFVVKLLSGVVTIPWVLTLIEGVLKIAIFITYLYAVTRMKDIQRVFAYHGAEHKTIACYEAGEELTPENARKYTRFHPRCGTSFLLIVLIVSIIVFSVVTWESVAMRVALKILLLPVVIGISYEIIRWAGRYRNPFTRAISAPGLWLQNLTTFEPDDSQLEVAIAALLPCIPENQDEDKW</sequence>
<dbReference type="EMBL" id="JACRTD010000010">
    <property type="protein sequence ID" value="MBC8586347.1"/>
    <property type="molecule type" value="Genomic_DNA"/>
</dbReference>
<accession>A0A926IDI7</accession>
<dbReference type="Proteomes" id="UP000623678">
    <property type="component" value="Unassembled WGS sequence"/>
</dbReference>
<evidence type="ECO:0000313" key="2">
    <source>
        <dbReference type="EMBL" id="MBC8586347.1"/>
    </source>
</evidence>
<name>A0A926IDI7_9FIRM</name>
<feature type="transmembrane region" description="Helical" evidence="1">
    <location>
        <begin position="227"/>
        <end position="248"/>
    </location>
</feature>
<feature type="transmembrane region" description="Helical" evidence="1">
    <location>
        <begin position="100"/>
        <end position="125"/>
    </location>
</feature>
<feature type="transmembrane region" description="Helical" evidence="1">
    <location>
        <begin position="137"/>
        <end position="157"/>
    </location>
</feature>
<comment type="caution">
    <text evidence="2">The sequence shown here is derived from an EMBL/GenBank/DDBJ whole genome shotgun (WGS) entry which is preliminary data.</text>
</comment>
<gene>
    <name evidence="2" type="ORF">H8705_12230</name>
</gene>
<feature type="transmembrane region" description="Helical" evidence="1">
    <location>
        <begin position="202"/>
        <end position="221"/>
    </location>
</feature>
<dbReference type="PANTHER" id="PTHR42867:SF1">
    <property type="entry name" value="MEMBRANE PROTEIN-RELATED"/>
    <property type="match status" value="1"/>
</dbReference>
<keyword evidence="1" id="KW-0472">Membrane</keyword>
<keyword evidence="1" id="KW-0812">Transmembrane</keyword>
<dbReference type="InterPro" id="IPR010787">
    <property type="entry name" value="DUF1385"/>
</dbReference>
<dbReference type="Pfam" id="PF07136">
    <property type="entry name" value="DUF1385"/>
    <property type="match status" value="1"/>
</dbReference>
<dbReference type="AlphaFoldDB" id="A0A926IDI7"/>